<name>A0A2H0UF03_9BACT</name>
<evidence type="ECO:0000313" key="4">
    <source>
        <dbReference type="Proteomes" id="UP000229315"/>
    </source>
</evidence>
<reference evidence="4" key="1">
    <citation type="submission" date="2017-09" db="EMBL/GenBank/DDBJ databases">
        <title>Depth-based differentiation of microbial function through sediment-hosted aquifers and enrichment of novel symbionts in the deep terrestrial subsurface.</title>
        <authorList>
            <person name="Probst A.J."/>
            <person name="Ladd B."/>
            <person name="Jarett J.K."/>
            <person name="Geller-Mcgrath D.E."/>
            <person name="Sieber C.M.K."/>
            <person name="Emerson J.B."/>
            <person name="Anantharaman K."/>
            <person name="Thomas B.C."/>
            <person name="Malmstrom R."/>
            <person name="Stieglmeier M."/>
            <person name="Klingl A."/>
            <person name="Woyke T."/>
            <person name="Ryan C.M."/>
            <person name="Banfield J.F."/>
        </authorList>
    </citation>
    <scope>NUCLEOTIDE SEQUENCE [LARGE SCALE GENOMIC DNA]</scope>
</reference>
<comment type="caution">
    <text evidence="3">The sequence shown here is derived from an EMBL/GenBank/DDBJ whole genome shotgun (WGS) entry which is preliminary data.</text>
</comment>
<sequence length="179" mass="18938">MDTHQNTPEENTQIQEEPQGNTSRIIIAVGVVVLLAILVGLWFLFRGSGTNESVTQPNVETPEEETSVPDSAGGAVVQQPTTQANGEAVSVSSQSAGDSVLVSLATVSAPSWIAVREEGWILGAGRVDESVENKLVPLLRATEAGKTYEVVMYIDDGDLQFDHLSDALVEGVSASFVAQ</sequence>
<organism evidence="3 4">
    <name type="scientific">Candidatus Kaiserbacteria bacterium CG10_big_fil_rev_8_21_14_0_10_45_20</name>
    <dbReference type="NCBI Taxonomy" id="1974607"/>
    <lineage>
        <taxon>Bacteria</taxon>
        <taxon>Candidatus Kaiseribacteriota</taxon>
    </lineage>
</organism>
<protein>
    <recommendedName>
        <fullName evidence="5">DUF4115 domain-containing protein</fullName>
    </recommendedName>
</protein>
<proteinExistence type="predicted"/>
<feature type="region of interest" description="Disordered" evidence="1">
    <location>
        <begin position="52"/>
        <end position="76"/>
    </location>
</feature>
<dbReference type="Proteomes" id="UP000229315">
    <property type="component" value="Unassembled WGS sequence"/>
</dbReference>
<feature type="transmembrane region" description="Helical" evidence="2">
    <location>
        <begin position="25"/>
        <end position="45"/>
    </location>
</feature>
<evidence type="ECO:0008006" key="5">
    <source>
        <dbReference type="Google" id="ProtNLM"/>
    </source>
</evidence>
<dbReference type="AlphaFoldDB" id="A0A2H0UF03"/>
<gene>
    <name evidence="3" type="ORF">COU15_03135</name>
</gene>
<keyword evidence="2" id="KW-0472">Membrane</keyword>
<accession>A0A2H0UF03</accession>
<keyword evidence="2" id="KW-1133">Transmembrane helix</keyword>
<dbReference type="EMBL" id="PFBH01000020">
    <property type="protein sequence ID" value="PIR84971.1"/>
    <property type="molecule type" value="Genomic_DNA"/>
</dbReference>
<evidence type="ECO:0000256" key="2">
    <source>
        <dbReference type="SAM" id="Phobius"/>
    </source>
</evidence>
<evidence type="ECO:0000256" key="1">
    <source>
        <dbReference type="SAM" id="MobiDB-lite"/>
    </source>
</evidence>
<evidence type="ECO:0000313" key="3">
    <source>
        <dbReference type="EMBL" id="PIR84971.1"/>
    </source>
</evidence>
<keyword evidence="2" id="KW-0812">Transmembrane</keyword>